<keyword evidence="1 7" id="KW-0813">Transport</keyword>
<comment type="catalytic activity">
    <reaction evidence="7">
        <text>ATP + H2O + polyamine-[polyamine-binding protein]Side 1 = ADP + phosphate + polyamineSide 2 + [polyamine-binding protein]Side 1.</text>
        <dbReference type="EC" id="7.6.2.11"/>
    </reaction>
</comment>
<dbReference type="Pfam" id="PF00005">
    <property type="entry name" value="ABC_tran"/>
    <property type="match status" value="1"/>
</dbReference>
<keyword evidence="2 7" id="KW-1003">Cell membrane</keyword>
<dbReference type="InterPro" id="IPR005893">
    <property type="entry name" value="PotA-like"/>
</dbReference>
<keyword evidence="3 7" id="KW-0547">Nucleotide-binding</keyword>
<evidence type="ECO:0000256" key="6">
    <source>
        <dbReference type="ARBA" id="ARBA00023136"/>
    </source>
</evidence>
<dbReference type="Gene3D" id="3.40.50.300">
    <property type="entry name" value="P-loop containing nucleotide triphosphate hydrolases"/>
    <property type="match status" value="1"/>
</dbReference>
<evidence type="ECO:0000256" key="4">
    <source>
        <dbReference type="ARBA" id="ARBA00022840"/>
    </source>
</evidence>
<evidence type="ECO:0000256" key="1">
    <source>
        <dbReference type="ARBA" id="ARBA00022448"/>
    </source>
</evidence>
<dbReference type="PROSITE" id="PS50893">
    <property type="entry name" value="ABC_TRANSPORTER_2"/>
    <property type="match status" value="1"/>
</dbReference>
<dbReference type="EMBL" id="JBHTBH010000001">
    <property type="protein sequence ID" value="MFC7326507.1"/>
    <property type="molecule type" value="Genomic_DNA"/>
</dbReference>
<evidence type="ECO:0000256" key="7">
    <source>
        <dbReference type="RuleBase" id="RU364083"/>
    </source>
</evidence>
<dbReference type="InterPro" id="IPR027417">
    <property type="entry name" value="P-loop_NTPase"/>
</dbReference>
<evidence type="ECO:0000256" key="2">
    <source>
        <dbReference type="ARBA" id="ARBA00022475"/>
    </source>
</evidence>
<keyword evidence="5 7" id="KW-1278">Translocase</keyword>
<dbReference type="InterPro" id="IPR008995">
    <property type="entry name" value="Mo/tungstate-bd_C_term_dom"/>
</dbReference>
<dbReference type="InterPro" id="IPR013611">
    <property type="entry name" value="Transp-assoc_OB_typ2"/>
</dbReference>
<keyword evidence="11" id="KW-1185">Reference proteome</keyword>
<evidence type="ECO:0000259" key="9">
    <source>
        <dbReference type="PROSITE" id="PS50893"/>
    </source>
</evidence>
<accession>A0ABW2KBU4</accession>
<dbReference type="PROSITE" id="PS00211">
    <property type="entry name" value="ABC_TRANSPORTER_1"/>
    <property type="match status" value="1"/>
</dbReference>
<organism evidence="10 11">
    <name type="scientific">Marinactinospora rubrisoli</name>
    <dbReference type="NCBI Taxonomy" id="2715399"/>
    <lineage>
        <taxon>Bacteria</taxon>
        <taxon>Bacillati</taxon>
        <taxon>Actinomycetota</taxon>
        <taxon>Actinomycetes</taxon>
        <taxon>Streptosporangiales</taxon>
        <taxon>Nocardiopsidaceae</taxon>
        <taxon>Marinactinospora</taxon>
    </lineage>
</organism>
<protein>
    <recommendedName>
        <fullName evidence="7">Spermidine/putrescine import ATP-binding protein PotA</fullName>
        <ecNumber evidence="7">7.6.2.11</ecNumber>
    </recommendedName>
</protein>
<dbReference type="Proteomes" id="UP001596540">
    <property type="component" value="Unassembled WGS sequence"/>
</dbReference>
<dbReference type="InterPro" id="IPR050093">
    <property type="entry name" value="ABC_SmlMolc_Importer"/>
</dbReference>
<dbReference type="InterPro" id="IPR017871">
    <property type="entry name" value="ABC_transporter-like_CS"/>
</dbReference>
<proteinExistence type="inferred from homology"/>
<feature type="domain" description="ABC transporter" evidence="9">
    <location>
        <begin position="26"/>
        <end position="260"/>
    </location>
</feature>
<keyword evidence="6 7" id="KW-0472">Membrane</keyword>
<dbReference type="Pfam" id="PF08402">
    <property type="entry name" value="TOBE_2"/>
    <property type="match status" value="1"/>
</dbReference>
<comment type="similarity">
    <text evidence="7">Belongs to the ABC transporter superfamily. Spermidine/putrescine importer (TC 3.A.1.11.1) family.</text>
</comment>
<evidence type="ECO:0000313" key="10">
    <source>
        <dbReference type="EMBL" id="MFC7326507.1"/>
    </source>
</evidence>
<dbReference type="SUPFAM" id="SSF50331">
    <property type="entry name" value="MOP-like"/>
    <property type="match status" value="1"/>
</dbReference>
<dbReference type="GO" id="GO:0005524">
    <property type="term" value="F:ATP binding"/>
    <property type="evidence" value="ECO:0007669"/>
    <property type="project" value="UniProtKB-KW"/>
</dbReference>
<dbReference type="InterPro" id="IPR003593">
    <property type="entry name" value="AAA+_ATPase"/>
</dbReference>
<sequence>MASTTERSPRTRPPDPGRDADGAPAIALEHVAKTYRTGRRAVTAVRSLDLAVTPGEYFALLGPSGCGKTTTLRLIAGFEEPTAGTVRLAGRDVTGVPPNRRDVNTVFQNYALFPHMTVADNVAFGLRRRRVPTAEIRRRVGDILDLVELTGAADRRPARLSGGQQQRVALARALVNRPGALLLDEPLGALDPVLRHTMRAELKRVQREVGVTFVHVTHDQGEALAMADRLAVMADGELRQTGAPAEVYERPADRFVAGFVGAANLLTGTVRAAADADGYALVGLDGGPQVRAATTAAPGTRVDLTVRPEKIRISAVEPDTAADRLRGTVRDTVYQGPVTQYTVVVAGTGGATELVVHRQNAGVPAAGTERTEPGSPARGDEVWLAWPPRHAHVLGRP</sequence>
<gene>
    <name evidence="7" type="primary">potA</name>
    <name evidence="10" type="ORF">ACFQRF_02025</name>
</gene>
<evidence type="ECO:0000256" key="3">
    <source>
        <dbReference type="ARBA" id="ARBA00022741"/>
    </source>
</evidence>
<feature type="region of interest" description="Disordered" evidence="8">
    <location>
        <begin position="1"/>
        <end position="22"/>
    </location>
</feature>
<evidence type="ECO:0000256" key="8">
    <source>
        <dbReference type="SAM" id="MobiDB-lite"/>
    </source>
</evidence>
<comment type="subunit">
    <text evidence="7">The complex is composed of two ATP-binding proteins (PotA), two transmembrane proteins (PotB and PotC) and a solute-binding protein (PotD).</text>
</comment>
<dbReference type="EC" id="7.6.2.11" evidence="7"/>
<dbReference type="InterPro" id="IPR003439">
    <property type="entry name" value="ABC_transporter-like_ATP-bd"/>
</dbReference>
<evidence type="ECO:0000256" key="5">
    <source>
        <dbReference type="ARBA" id="ARBA00022967"/>
    </source>
</evidence>
<comment type="function">
    <text evidence="7">Part of the ABC transporter complex PotABCD involved in spermidine/putrescine import. Responsible for energy coupling to the transport system.</text>
</comment>
<dbReference type="RefSeq" id="WP_379868293.1">
    <property type="nucleotide sequence ID" value="NZ_JBHTBH010000001.1"/>
</dbReference>
<name>A0ABW2KBU4_9ACTN</name>
<feature type="compositionally biased region" description="Basic and acidic residues" evidence="8">
    <location>
        <begin position="7"/>
        <end position="21"/>
    </location>
</feature>
<dbReference type="SUPFAM" id="SSF52540">
    <property type="entry name" value="P-loop containing nucleoside triphosphate hydrolases"/>
    <property type="match status" value="1"/>
</dbReference>
<keyword evidence="4 7" id="KW-0067">ATP-binding</keyword>
<dbReference type="PANTHER" id="PTHR42781:SF4">
    <property type="entry name" value="SPERMIDINE_PUTRESCINE IMPORT ATP-BINDING PROTEIN POTA"/>
    <property type="match status" value="1"/>
</dbReference>
<dbReference type="NCBIfam" id="TIGR01187">
    <property type="entry name" value="potA"/>
    <property type="match status" value="1"/>
</dbReference>
<dbReference type="SMART" id="SM00382">
    <property type="entry name" value="AAA"/>
    <property type="match status" value="1"/>
</dbReference>
<dbReference type="PANTHER" id="PTHR42781">
    <property type="entry name" value="SPERMIDINE/PUTRESCINE IMPORT ATP-BINDING PROTEIN POTA"/>
    <property type="match status" value="1"/>
</dbReference>
<evidence type="ECO:0000313" key="11">
    <source>
        <dbReference type="Proteomes" id="UP001596540"/>
    </source>
</evidence>
<comment type="caution">
    <text evidence="10">The sequence shown here is derived from an EMBL/GenBank/DDBJ whole genome shotgun (WGS) entry which is preliminary data.</text>
</comment>
<dbReference type="Gene3D" id="2.40.50.100">
    <property type="match status" value="1"/>
</dbReference>
<reference evidence="11" key="1">
    <citation type="journal article" date="2019" name="Int. J. Syst. Evol. Microbiol.">
        <title>The Global Catalogue of Microorganisms (GCM) 10K type strain sequencing project: providing services to taxonomists for standard genome sequencing and annotation.</title>
        <authorList>
            <consortium name="The Broad Institute Genomics Platform"/>
            <consortium name="The Broad Institute Genome Sequencing Center for Infectious Disease"/>
            <person name="Wu L."/>
            <person name="Ma J."/>
        </authorList>
    </citation>
    <scope>NUCLEOTIDE SEQUENCE [LARGE SCALE GENOMIC DNA]</scope>
    <source>
        <strain evidence="11">CGMCC 4.7382</strain>
    </source>
</reference>